<keyword evidence="1" id="KW-0812">Transmembrane</keyword>
<reference evidence="2" key="1">
    <citation type="journal article" date="2014" name="Front. Microbiol.">
        <title>High frequency of phylogenetically diverse reductive dehalogenase-homologous genes in deep subseafloor sedimentary metagenomes.</title>
        <authorList>
            <person name="Kawai M."/>
            <person name="Futagami T."/>
            <person name="Toyoda A."/>
            <person name="Takaki Y."/>
            <person name="Nishi S."/>
            <person name="Hori S."/>
            <person name="Arai W."/>
            <person name="Tsubouchi T."/>
            <person name="Morono Y."/>
            <person name="Uchiyama I."/>
            <person name="Ito T."/>
            <person name="Fujiyama A."/>
            <person name="Inagaki F."/>
            <person name="Takami H."/>
        </authorList>
    </citation>
    <scope>NUCLEOTIDE SEQUENCE</scope>
    <source>
        <strain evidence="2">Expedition CK06-06</strain>
    </source>
</reference>
<accession>X1E4Y2</accession>
<evidence type="ECO:0008006" key="3">
    <source>
        <dbReference type="Google" id="ProtNLM"/>
    </source>
</evidence>
<evidence type="ECO:0000313" key="2">
    <source>
        <dbReference type="EMBL" id="GAH12254.1"/>
    </source>
</evidence>
<gene>
    <name evidence="2" type="ORF">S01H4_58091</name>
</gene>
<dbReference type="EMBL" id="BART01033895">
    <property type="protein sequence ID" value="GAH12254.1"/>
    <property type="molecule type" value="Genomic_DNA"/>
</dbReference>
<evidence type="ECO:0000256" key="1">
    <source>
        <dbReference type="SAM" id="Phobius"/>
    </source>
</evidence>
<comment type="caution">
    <text evidence="2">The sequence shown here is derived from an EMBL/GenBank/DDBJ whole genome shotgun (WGS) entry which is preliminary data.</text>
</comment>
<keyword evidence="1" id="KW-1133">Transmembrane helix</keyword>
<keyword evidence="1" id="KW-0472">Membrane</keyword>
<organism evidence="2">
    <name type="scientific">marine sediment metagenome</name>
    <dbReference type="NCBI Taxonomy" id="412755"/>
    <lineage>
        <taxon>unclassified sequences</taxon>
        <taxon>metagenomes</taxon>
        <taxon>ecological metagenomes</taxon>
    </lineage>
</organism>
<sequence>FYFIFMPFSISGWATLSLSIILLTTGLIFIIVGIASEIKAWKNLKVFFENNSKLFPSDLSSELIDGCDKLKKGTLLSAFGFLVIPGIIGFIFQVIGFFKLAKLNTLSVFDAPKEPKSIEQAYVPKTVNEIEIITNFCPNCGAKLSGLGKFCALCGSETN</sequence>
<name>X1E4Y2_9ZZZZ</name>
<feature type="transmembrane region" description="Helical" evidence="1">
    <location>
        <begin position="75"/>
        <end position="98"/>
    </location>
</feature>
<dbReference type="AlphaFoldDB" id="X1E4Y2"/>
<protein>
    <recommendedName>
        <fullName evidence="3">Zinc-ribbon domain-containing protein</fullName>
    </recommendedName>
</protein>
<feature type="transmembrane region" description="Helical" evidence="1">
    <location>
        <begin position="12"/>
        <end position="35"/>
    </location>
</feature>
<feature type="non-terminal residue" evidence="2">
    <location>
        <position position="1"/>
    </location>
</feature>
<proteinExistence type="predicted"/>